<feature type="compositionally biased region" description="Basic and acidic residues" evidence="1">
    <location>
        <begin position="25"/>
        <end position="62"/>
    </location>
</feature>
<dbReference type="RefSeq" id="WP_150349272.1">
    <property type="nucleotide sequence ID" value="NZ_CP038057.1"/>
</dbReference>
<keyword evidence="2" id="KW-0614">Plasmid</keyword>
<dbReference type="Proteomes" id="UP000324507">
    <property type="component" value="Chromosome"/>
</dbReference>
<feature type="compositionally biased region" description="Basic and acidic residues" evidence="1">
    <location>
        <begin position="7"/>
        <end position="16"/>
    </location>
</feature>
<gene>
    <name evidence="2" type="ORF">FOB51_00620</name>
    <name evidence="3" type="ORF">FOB51_11890</name>
</gene>
<evidence type="ECO:0000256" key="1">
    <source>
        <dbReference type="SAM" id="MobiDB-lite"/>
    </source>
</evidence>
<dbReference type="EMBL" id="CP044081">
    <property type="protein sequence ID" value="QEU08638.1"/>
    <property type="molecule type" value="Genomic_DNA"/>
</dbReference>
<dbReference type="EMBL" id="CP044078">
    <property type="protein sequence ID" value="QEU06607.1"/>
    <property type="molecule type" value="Genomic_DNA"/>
</dbReference>
<protein>
    <submittedName>
        <fullName evidence="3">Uncharacterized protein</fullName>
    </submittedName>
</protein>
<geneLocation type="plasmid" evidence="2">
    <name>unnamed1</name>
</geneLocation>
<dbReference type="AlphaFoldDB" id="A0A5P2QRG3"/>
<proteinExistence type="predicted"/>
<reference evidence="3 4" key="1">
    <citation type="submission" date="2019-09" db="EMBL/GenBank/DDBJ databases">
        <title>FDA dAtabase for Regulatory Grade micrObial Sequences (FDA-ARGOS): Supporting development and validation of Infectious Disease Dx tests.</title>
        <authorList>
            <person name="Sciortino C."/>
            <person name="Tallon L."/>
            <person name="Sadzewicz L."/>
            <person name="Vavikolanu K."/>
            <person name="Mehta A."/>
            <person name="Aluvathingal J."/>
            <person name="Nadendla S."/>
            <person name="Nandy P."/>
            <person name="Geyer C."/>
            <person name="Yan Y."/>
            <person name="Sichtig H."/>
        </authorList>
    </citation>
    <scope>NUCLEOTIDE SEQUENCE [LARGE SCALE GENOMIC DNA]</scope>
    <source>
        <strain evidence="3 4">FDAARGOS_643</strain>
        <plasmid evidence="2 4">unnamed1</plasmid>
    </source>
</reference>
<evidence type="ECO:0000313" key="4">
    <source>
        <dbReference type="Proteomes" id="UP000324507"/>
    </source>
</evidence>
<sequence length="62" mass="7338">MMSQYRTPREQAEHHFSKISSPSTARERAFEERDAIKAVQDEKTQRLREARLARDGQKPKRP</sequence>
<evidence type="ECO:0000313" key="2">
    <source>
        <dbReference type="EMBL" id="QEU06607.1"/>
    </source>
</evidence>
<dbReference type="Proteomes" id="UP000324507">
    <property type="component" value="Plasmid unnamed1"/>
</dbReference>
<accession>A0A5P2QRG3</accession>
<organism evidence="3 4">
    <name type="scientific">Paracoccus yeei</name>
    <dbReference type="NCBI Taxonomy" id="147645"/>
    <lineage>
        <taxon>Bacteria</taxon>
        <taxon>Pseudomonadati</taxon>
        <taxon>Pseudomonadota</taxon>
        <taxon>Alphaproteobacteria</taxon>
        <taxon>Rhodobacterales</taxon>
        <taxon>Paracoccaceae</taxon>
        <taxon>Paracoccus</taxon>
    </lineage>
</organism>
<feature type="region of interest" description="Disordered" evidence="1">
    <location>
        <begin position="1"/>
        <end position="62"/>
    </location>
</feature>
<name>A0A5P2QRG3_9RHOB</name>
<evidence type="ECO:0000313" key="3">
    <source>
        <dbReference type="EMBL" id="QEU08638.1"/>
    </source>
</evidence>